<reference evidence="3" key="1">
    <citation type="submission" date="2009-08" db="EMBL/GenBank/DDBJ databases">
        <title>The complete genome of Chitinophaga pinensis DSM 2588.</title>
        <authorList>
            <consortium name="US DOE Joint Genome Institute (JGI-PGF)"/>
            <person name="Lucas S."/>
            <person name="Copeland A."/>
            <person name="Lapidus A."/>
            <person name="Glavina del Rio T."/>
            <person name="Dalin E."/>
            <person name="Tice H."/>
            <person name="Bruce D."/>
            <person name="Goodwin L."/>
            <person name="Pitluck S."/>
            <person name="Kyrpides N."/>
            <person name="Mavromatis K."/>
            <person name="Ivanova N."/>
            <person name="Mikhailova N."/>
            <person name="Sims D."/>
            <person name="Meinche L."/>
            <person name="Brettin T."/>
            <person name="Detter J.C."/>
            <person name="Han C."/>
            <person name="Larimer F."/>
            <person name="Land M."/>
            <person name="Hauser L."/>
            <person name="Markowitz V."/>
            <person name="Cheng J.-F."/>
            <person name="Hugenholtz P."/>
            <person name="Woyke T."/>
            <person name="Wu D."/>
            <person name="Spring S."/>
            <person name="Klenk H.-P."/>
            <person name="Eisen J.A."/>
        </authorList>
    </citation>
    <scope>NUCLEOTIDE SEQUENCE [LARGE SCALE GENOMIC DNA]</scope>
    <source>
        <strain evidence="3">ATCC 43595 / DSM 2588 / LMG 13176 / NBRC 15968 / NCIMB 11800 / UQM 2034</strain>
    </source>
</reference>
<dbReference type="InterPro" id="IPR053724">
    <property type="entry name" value="OMP_A26_sf"/>
</dbReference>
<name>A0A979G8V5_CHIPD</name>
<accession>A0A979G8V5</accession>
<dbReference type="RefSeq" id="WP_012792990.1">
    <property type="nucleotide sequence ID" value="NC_013132.1"/>
</dbReference>
<proteinExistence type="predicted"/>
<dbReference type="Gene3D" id="2.40.128.90">
    <property type="entry name" value="OMPT-like"/>
    <property type="match status" value="1"/>
</dbReference>
<dbReference type="OrthoDB" id="5566985at2"/>
<sequence length="308" mass="34628">MEIRQRLGKLLVACCAYGGCFTSVVAQQATPFKPILRADIAATGVRNHLIWSVAGNSQGTAPNIMSELEWYAQSGIGMKGSLTYQPFRRWFTTLSFSRAGYISGHATDNDYQEDDRQYPTFAGKFRADRGRIKELHGVVGFELYTSGRISWNIQTGYTEQHQLNYLLPADVLTPQDLRTTYFSKWSGMLINTAVQWQTSDNTLLRGTLAYSQLWYRAEADWNLIPSFQHPLSFLHVAKGYGLRPAVAMEKRLLGFTAVQLELACDYRITGHGSEQLYLRNGGLAVTRLNSVKSRGWSLSIGVPFSFLQ</sequence>
<reference evidence="2 3" key="2">
    <citation type="journal article" date="2010" name="Stand. Genomic Sci.">
        <title>Complete genome sequence of Chitinophaga pinensis type strain (UQM 2034).</title>
        <authorList>
            <person name="Glavina Del Rio T."/>
            <person name="Abt B."/>
            <person name="Spring S."/>
            <person name="Lapidus A."/>
            <person name="Nolan M."/>
            <person name="Tice H."/>
            <person name="Copeland A."/>
            <person name="Cheng J.F."/>
            <person name="Chen F."/>
            <person name="Bruce D."/>
            <person name="Goodwin L."/>
            <person name="Pitluck S."/>
            <person name="Ivanova N."/>
            <person name="Mavromatis K."/>
            <person name="Mikhailova N."/>
            <person name="Pati A."/>
            <person name="Chen A."/>
            <person name="Palaniappan K."/>
            <person name="Land M."/>
            <person name="Hauser L."/>
            <person name="Chang Y.J."/>
            <person name="Jeffries C.D."/>
            <person name="Chain P."/>
            <person name="Saunders E."/>
            <person name="Detter J.C."/>
            <person name="Brettin T."/>
            <person name="Rohde M."/>
            <person name="Goker M."/>
            <person name="Bristow J."/>
            <person name="Eisen J.A."/>
            <person name="Markowitz V."/>
            <person name="Hugenholtz P."/>
            <person name="Kyrpides N.C."/>
            <person name="Klenk H.P."/>
            <person name="Lucas S."/>
        </authorList>
    </citation>
    <scope>NUCLEOTIDE SEQUENCE [LARGE SCALE GENOMIC DNA]</scope>
    <source>
        <strain evidence="3">ATCC 43595 / DSM 2588 / LMG 13176 / NBRC 15968 / NCIMB 11800 / UQM 2034</strain>
    </source>
</reference>
<protein>
    <recommendedName>
        <fullName evidence="1">Protochlamydia outer membrane protein domain-containing protein</fullName>
    </recommendedName>
</protein>
<dbReference type="KEGG" id="cpi:Cpin_5392"/>
<feature type="domain" description="Protochlamydia outer membrane protein" evidence="1">
    <location>
        <begin position="47"/>
        <end position="304"/>
    </location>
</feature>
<gene>
    <name evidence="2" type="ordered locus">Cpin_5392</name>
</gene>
<dbReference type="EMBL" id="CP001699">
    <property type="protein sequence ID" value="ACU62822.1"/>
    <property type="molecule type" value="Genomic_DNA"/>
</dbReference>
<dbReference type="Pfam" id="PF17251">
    <property type="entry name" value="Pom"/>
    <property type="match status" value="1"/>
</dbReference>
<evidence type="ECO:0000313" key="3">
    <source>
        <dbReference type="Proteomes" id="UP000002215"/>
    </source>
</evidence>
<dbReference type="InterPro" id="IPR035163">
    <property type="entry name" value="Pom"/>
</dbReference>
<dbReference type="Proteomes" id="UP000002215">
    <property type="component" value="Chromosome"/>
</dbReference>
<dbReference type="AlphaFoldDB" id="A0A979G8V5"/>
<organism evidence="2 3">
    <name type="scientific">Chitinophaga pinensis (strain ATCC 43595 / DSM 2588 / LMG 13176 / NBRC 15968 / NCIMB 11800 / UQM 2034)</name>
    <dbReference type="NCBI Taxonomy" id="485918"/>
    <lineage>
        <taxon>Bacteria</taxon>
        <taxon>Pseudomonadati</taxon>
        <taxon>Bacteroidota</taxon>
        <taxon>Chitinophagia</taxon>
        <taxon>Chitinophagales</taxon>
        <taxon>Chitinophagaceae</taxon>
        <taxon>Chitinophaga</taxon>
    </lineage>
</organism>
<evidence type="ECO:0000259" key="1">
    <source>
        <dbReference type="Pfam" id="PF17251"/>
    </source>
</evidence>
<evidence type="ECO:0000313" key="2">
    <source>
        <dbReference type="EMBL" id="ACU62822.1"/>
    </source>
</evidence>